<keyword evidence="8" id="KW-0067">ATP-binding</keyword>
<comment type="similarity">
    <text evidence="3">Belongs to the dihydroxyacetone kinase (DAK) family.</text>
</comment>
<dbReference type="GO" id="GO:0004371">
    <property type="term" value="F:glycerone kinase activity"/>
    <property type="evidence" value="ECO:0007669"/>
    <property type="project" value="UniProtKB-EC"/>
</dbReference>
<organism evidence="15 16">
    <name type="scientific">Pleurostoma richardsiae</name>
    <dbReference type="NCBI Taxonomy" id="41990"/>
    <lineage>
        <taxon>Eukaryota</taxon>
        <taxon>Fungi</taxon>
        <taxon>Dikarya</taxon>
        <taxon>Ascomycota</taxon>
        <taxon>Pezizomycotina</taxon>
        <taxon>Sordariomycetes</taxon>
        <taxon>Sordariomycetidae</taxon>
        <taxon>Calosphaeriales</taxon>
        <taxon>Pleurostomataceae</taxon>
        <taxon>Pleurostoma</taxon>
    </lineage>
</organism>
<dbReference type="EMBL" id="JANBVO010000027">
    <property type="protein sequence ID" value="KAJ9139152.1"/>
    <property type="molecule type" value="Genomic_DNA"/>
</dbReference>
<comment type="pathway">
    <text evidence="2">Polyol metabolism; glycerol fermentation; glycerone phosphate from glycerol (oxidative route): step 2/2.</text>
</comment>
<dbReference type="Pfam" id="PF02733">
    <property type="entry name" value="Dak1"/>
    <property type="match status" value="1"/>
</dbReference>
<keyword evidence="16" id="KW-1185">Reference proteome</keyword>
<dbReference type="SMART" id="SM01120">
    <property type="entry name" value="Dak2"/>
    <property type="match status" value="1"/>
</dbReference>
<dbReference type="PROSITE" id="PS51480">
    <property type="entry name" value="DHAL"/>
    <property type="match status" value="1"/>
</dbReference>
<sequence>MSSKHLSNDPLALVRAALGSLTVVNPSVAFDSANKIVYLPEACSSDKVSVMSGGGSGHEPSFAGFVGGGMLSAAVAGSIFASPSADQVFRCLMRLGSKTPKSGILIVLMNYTGDKLHFGMTMEKAKALGVDVDLVVVGDDVGVGRSRSGRIGRRGLAGTVLVQKLAGAYAAQGAKLAEVSTLASLVAANVATVGASLSHVHVPGRAIDHDELNGNDEIEIGMGIHNEEGFGRVQTDLPGLIKALLKQLLDITDPDRSFINVKSGDPIALMVNNLGGLSNLELGAVTMEVFTQLSESYGIHPKRVLSGAYMTSLNGIGFSITILKIVDDRFLGLLDATTEAVGWLPPAPAENWMKTKAGAMKDANETTADISSSSSNLRVNEEVAKKILDKALRNIIESEPEVTKYDTLVGDGDCGLCLKTGAEAVLAHIQSPEAVLGDAVQLVTNISHVVEKSMDGTSGALYAIFLSALSRALQQADTDEAKETTPGVWATALEITMQSLGKYTPARPGDRTVVDTLAPFVETFKSTGDLPEAVEAAKKGCESTKGMEASLGRSVYVGGDEWKSCPDPGAFGLLRFFQGLIGE</sequence>
<evidence type="ECO:0000256" key="3">
    <source>
        <dbReference type="ARBA" id="ARBA00008757"/>
    </source>
</evidence>
<name>A0AA38RA85_9PEZI</name>
<accession>A0AA38RA85</accession>
<dbReference type="PANTHER" id="PTHR28629">
    <property type="entry name" value="TRIOKINASE/FMN CYCLASE"/>
    <property type="match status" value="1"/>
</dbReference>
<dbReference type="GO" id="GO:0005829">
    <property type="term" value="C:cytosol"/>
    <property type="evidence" value="ECO:0007669"/>
    <property type="project" value="TreeGrafter"/>
</dbReference>
<evidence type="ECO:0000259" key="14">
    <source>
        <dbReference type="PROSITE" id="PS51481"/>
    </source>
</evidence>
<dbReference type="Pfam" id="PF02734">
    <property type="entry name" value="Dak2"/>
    <property type="match status" value="1"/>
</dbReference>
<feature type="domain" description="DhaL" evidence="13">
    <location>
        <begin position="382"/>
        <end position="582"/>
    </location>
</feature>
<dbReference type="FunFam" id="3.30.1180.20:FF:000001">
    <property type="entry name" value="Dihydroxyacetone kinase 1"/>
    <property type="match status" value="1"/>
</dbReference>
<dbReference type="Gene3D" id="3.30.1180.20">
    <property type="entry name" value="Dihydroxyacetone kinase, domain 2"/>
    <property type="match status" value="1"/>
</dbReference>
<dbReference type="InterPro" id="IPR036117">
    <property type="entry name" value="DhaL_dom_sf"/>
</dbReference>
<comment type="function">
    <text evidence="1">Catalyzes both the phosphorylation of dihydroxyacetone and of glyceraldehyde.</text>
</comment>
<keyword evidence="6 15" id="KW-0418">Kinase</keyword>
<evidence type="ECO:0000256" key="7">
    <source>
        <dbReference type="ARBA" id="ARBA00022798"/>
    </source>
</evidence>
<dbReference type="InterPro" id="IPR012734">
    <property type="entry name" value="DhaK_ATP"/>
</dbReference>
<dbReference type="GO" id="GO:0005524">
    <property type="term" value="F:ATP binding"/>
    <property type="evidence" value="ECO:0007669"/>
    <property type="project" value="UniProtKB-KW"/>
</dbReference>
<dbReference type="InterPro" id="IPR050861">
    <property type="entry name" value="Dihydroxyacetone_Kinase"/>
</dbReference>
<feature type="binding site" evidence="12">
    <location>
        <position position="114"/>
    </location>
    <ligand>
        <name>substrate</name>
    </ligand>
</feature>
<feature type="domain" description="DhaK" evidence="14">
    <location>
        <begin position="9"/>
        <end position="343"/>
    </location>
</feature>
<evidence type="ECO:0000256" key="9">
    <source>
        <dbReference type="ARBA" id="ARBA00047974"/>
    </source>
</evidence>
<dbReference type="Proteomes" id="UP001174694">
    <property type="component" value="Unassembled WGS sequence"/>
</dbReference>
<dbReference type="NCBIfam" id="TIGR02361">
    <property type="entry name" value="dak_ATP"/>
    <property type="match status" value="1"/>
</dbReference>
<protein>
    <submittedName>
        <fullName evidence="15">Dihydroxyacetone kinase</fullName>
    </submittedName>
</protein>
<dbReference type="SUPFAM" id="SSF82549">
    <property type="entry name" value="DAK1/DegV-like"/>
    <property type="match status" value="1"/>
</dbReference>
<dbReference type="FunFam" id="3.40.50.10440:FF:000001">
    <property type="entry name" value="Dihydroxyacetone kinase, DhaK subunit"/>
    <property type="match status" value="1"/>
</dbReference>
<dbReference type="Gene3D" id="1.25.40.340">
    <property type="match status" value="1"/>
</dbReference>
<evidence type="ECO:0000256" key="6">
    <source>
        <dbReference type="ARBA" id="ARBA00022777"/>
    </source>
</evidence>
<evidence type="ECO:0000256" key="5">
    <source>
        <dbReference type="ARBA" id="ARBA00022741"/>
    </source>
</evidence>
<keyword evidence="5" id="KW-0547">Nucleotide-binding</keyword>
<dbReference type="GO" id="GO:0019563">
    <property type="term" value="P:glycerol catabolic process"/>
    <property type="evidence" value="ECO:0007669"/>
    <property type="project" value="TreeGrafter"/>
</dbReference>
<feature type="binding site" evidence="12">
    <location>
        <begin position="55"/>
        <end position="58"/>
    </location>
    <ligand>
        <name>substrate</name>
    </ligand>
</feature>
<evidence type="ECO:0000256" key="4">
    <source>
        <dbReference type="ARBA" id="ARBA00022679"/>
    </source>
</evidence>
<comment type="caution">
    <text evidence="15">The sequence shown here is derived from an EMBL/GenBank/DDBJ whole genome shotgun (WGS) entry which is preliminary data.</text>
</comment>
<comment type="catalytic activity">
    <reaction evidence="10">
        <text>dihydroxyacetone + ATP = dihydroxyacetone phosphate + ADP + H(+)</text>
        <dbReference type="Rhea" id="RHEA:15773"/>
        <dbReference type="ChEBI" id="CHEBI:15378"/>
        <dbReference type="ChEBI" id="CHEBI:16016"/>
        <dbReference type="ChEBI" id="CHEBI:30616"/>
        <dbReference type="ChEBI" id="CHEBI:57642"/>
        <dbReference type="ChEBI" id="CHEBI:456216"/>
        <dbReference type="EC" id="2.7.1.29"/>
    </reaction>
</comment>
<evidence type="ECO:0000256" key="8">
    <source>
        <dbReference type="ARBA" id="ARBA00022840"/>
    </source>
</evidence>
<dbReference type="PANTHER" id="PTHR28629:SF14">
    <property type="entry name" value="DIHYDROXYACETONE KINASE 1"/>
    <property type="match status" value="1"/>
</dbReference>
<dbReference type="Gene3D" id="3.40.50.10440">
    <property type="entry name" value="Dihydroxyacetone kinase, domain 1"/>
    <property type="match status" value="1"/>
</dbReference>
<dbReference type="PROSITE" id="PS51481">
    <property type="entry name" value="DHAK"/>
    <property type="match status" value="1"/>
</dbReference>
<feature type="active site" description="Tele-hemiaminal-histidine intermediate" evidence="11">
    <location>
        <position position="225"/>
    </location>
</feature>
<evidence type="ECO:0000256" key="10">
    <source>
        <dbReference type="ARBA" id="ARBA00048898"/>
    </source>
</evidence>
<gene>
    <name evidence="15" type="ORF">NKR23_g8123</name>
</gene>
<dbReference type="InterPro" id="IPR004006">
    <property type="entry name" value="DhaK_dom"/>
</dbReference>
<reference evidence="15" key="1">
    <citation type="submission" date="2022-07" db="EMBL/GenBank/DDBJ databases">
        <title>Fungi with potential for degradation of polypropylene.</title>
        <authorList>
            <person name="Gostincar C."/>
        </authorList>
    </citation>
    <scope>NUCLEOTIDE SEQUENCE</scope>
    <source>
        <strain evidence="15">EXF-13308</strain>
    </source>
</reference>
<evidence type="ECO:0000256" key="2">
    <source>
        <dbReference type="ARBA" id="ARBA00004778"/>
    </source>
</evidence>
<keyword evidence="7" id="KW-0319">Glycerol metabolism</keyword>
<keyword evidence="4" id="KW-0808">Transferase</keyword>
<evidence type="ECO:0000313" key="15">
    <source>
        <dbReference type="EMBL" id="KAJ9139152.1"/>
    </source>
</evidence>
<evidence type="ECO:0000256" key="12">
    <source>
        <dbReference type="PIRSR" id="PIRSR612734-2"/>
    </source>
</evidence>
<dbReference type="SUPFAM" id="SSF101473">
    <property type="entry name" value="DhaL-like"/>
    <property type="match status" value="1"/>
</dbReference>
<evidence type="ECO:0000259" key="13">
    <source>
        <dbReference type="PROSITE" id="PS51480"/>
    </source>
</evidence>
<proteinExistence type="inferred from homology"/>
<dbReference type="AlphaFoldDB" id="A0AA38RA85"/>
<evidence type="ECO:0000313" key="16">
    <source>
        <dbReference type="Proteomes" id="UP001174694"/>
    </source>
</evidence>
<dbReference type="GO" id="GO:0050354">
    <property type="term" value="F:triokinase activity"/>
    <property type="evidence" value="ECO:0007669"/>
    <property type="project" value="UniProtKB-EC"/>
</dbReference>
<evidence type="ECO:0000256" key="1">
    <source>
        <dbReference type="ARBA" id="ARBA00003264"/>
    </source>
</evidence>
<evidence type="ECO:0000256" key="11">
    <source>
        <dbReference type="PIRSR" id="PIRSR612734-1"/>
    </source>
</evidence>
<comment type="catalytic activity">
    <reaction evidence="9">
        <text>D-glyceraldehyde + ATP = D-glyceraldehyde 3-phosphate + ADP + H(+)</text>
        <dbReference type="Rhea" id="RHEA:13941"/>
        <dbReference type="ChEBI" id="CHEBI:15378"/>
        <dbReference type="ChEBI" id="CHEBI:17378"/>
        <dbReference type="ChEBI" id="CHEBI:30616"/>
        <dbReference type="ChEBI" id="CHEBI:59776"/>
        <dbReference type="ChEBI" id="CHEBI:456216"/>
        <dbReference type="EC" id="2.7.1.28"/>
    </reaction>
</comment>
<dbReference type="InterPro" id="IPR004007">
    <property type="entry name" value="DhaL_dom"/>
</dbReference>
<dbReference type="FunFam" id="1.25.40.340:FF:000001">
    <property type="entry name" value="Dihydroxyacetone kinase 1"/>
    <property type="match status" value="1"/>
</dbReference>